<dbReference type="AlphaFoldDB" id="A0A364RC38"/>
<protein>
    <recommendedName>
        <fullName evidence="3">Outer membrane protein beta-barrel domain-containing protein</fullName>
    </recommendedName>
</protein>
<name>A0A364RC38_9BACT</name>
<dbReference type="EMBL" id="QMDV01000004">
    <property type="protein sequence ID" value="RAU81726.1"/>
    <property type="molecule type" value="Genomic_DNA"/>
</dbReference>
<evidence type="ECO:0000313" key="2">
    <source>
        <dbReference type="Proteomes" id="UP000251692"/>
    </source>
</evidence>
<proteinExistence type="predicted"/>
<keyword evidence="2" id="KW-1185">Reference proteome</keyword>
<comment type="caution">
    <text evidence="1">The sequence shown here is derived from an EMBL/GenBank/DDBJ whole genome shotgun (WGS) entry which is preliminary data.</text>
</comment>
<organism evidence="1 2">
    <name type="scientific">Pontibacter arcticus</name>
    <dbReference type="NCBI Taxonomy" id="2080288"/>
    <lineage>
        <taxon>Bacteria</taxon>
        <taxon>Pseudomonadati</taxon>
        <taxon>Bacteroidota</taxon>
        <taxon>Cytophagia</taxon>
        <taxon>Cytophagales</taxon>
        <taxon>Hymenobacteraceae</taxon>
        <taxon>Pontibacter</taxon>
    </lineage>
</organism>
<gene>
    <name evidence="1" type="ORF">DP923_13560</name>
</gene>
<dbReference type="Proteomes" id="UP000251692">
    <property type="component" value="Unassembled WGS sequence"/>
</dbReference>
<sequence>MPAYTFAQTDTTTIRKWYAPDGLTVQFAGNIGMFAAGANYSFSKDKINAELLYGYVPSFDAEESLHLLTLKGIYKPFKKVELGNDFKLTPLRTNLALTYHFRSQFSTSWDNAYPENYYWWISSLRLTGGLGSEISHPLPKNGLFKDITLYGEVGTYDLILTSALKDKTLTGWDIISFSVGLKAGF</sequence>
<evidence type="ECO:0008006" key="3">
    <source>
        <dbReference type="Google" id="ProtNLM"/>
    </source>
</evidence>
<accession>A0A364RC38</accession>
<reference evidence="1 2" key="2">
    <citation type="submission" date="2018-07" db="EMBL/GenBank/DDBJ databases">
        <title>Pontibacter sp. 2b14 genomic sequence and assembly.</title>
        <authorList>
            <person name="Du Z.-J."/>
        </authorList>
    </citation>
    <scope>NUCLEOTIDE SEQUENCE [LARGE SCALE GENOMIC DNA]</scope>
    <source>
        <strain evidence="1 2">2b14</strain>
    </source>
</reference>
<reference evidence="1 2" key="1">
    <citation type="submission" date="2018-06" db="EMBL/GenBank/DDBJ databases">
        <authorList>
            <person name="Liu Z.-W."/>
        </authorList>
    </citation>
    <scope>NUCLEOTIDE SEQUENCE [LARGE SCALE GENOMIC DNA]</scope>
    <source>
        <strain evidence="1 2">2b14</strain>
    </source>
</reference>
<evidence type="ECO:0000313" key="1">
    <source>
        <dbReference type="EMBL" id="RAU81726.1"/>
    </source>
</evidence>